<gene>
    <name evidence="3" type="ORF">EAH68_08550</name>
</gene>
<comment type="similarity">
    <text evidence="1">Belongs to the peptidase S58 family.</text>
</comment>
<sequence length="351" mass="34490">MTAVGKRPAPSGTTWLSGSATTRTASSPCSQADVSSLLDVPGLLLGHSSLDDTGVTAVVAASPAGMTAGVDVRGGGPGTRETDLLAPHNTVERVHAIILAGGSAFGLAAADGAMGELERAGRGFPVLGEGRPGPRVPIVPAAVIFDLFVGDPTHRPTAADGAAAVRAALAGGMDPQARGNVGAGCGATAGALRGGIGQASQVVGEYTVSALLVANPVGEVIDPATGLLWGDPSRPAVDLVRFAQLEHPAARLNTTIGVVATDAPVTVAQATRLALTGHDGIARAVRPAHSPLDGDTLFAVSTAAAAGGVPVEVLHELSAVAADVVQAALVDAVTAAVPGHGLGIWSEIVVG</sequence>
<dbReference type="Proteomes" id="UP000274907">
    <property type="component" value="Unassembled WGS sequence"/>
</dbReference>
<protein>
    <submittedName>
        <fullName evidence="3">Peptidase S58 family protein</fullName>
    </submittedName>
</protein>
<feature type="compositionally biased region" description="Polar residues" evidence="2">
    <location>
        <begin position="11"/>
        <end position="28"/>
    </location>
</feature>
<dbReference type="Gene3D" id="3.60.70.12">
    <property type="entry name" value="L-amino peptidase D-ALA esterase/amidase"/>
    <property type="match status" value="1"/>
</dbReference>
<name>A0A430HXT4_9CORY</name>
<evidence type="ECO:0000313" key="4">
    <source>
        <dbReference type="Proteomes" id="UP000274907"/>
    </source>
</evidence>
<organism evidence="3 4">
    <name type="scientific">Corynebacterium hylobatis</name>
    <dbReference type="NCBI Taxonomy" id="1859290"/>
    <lineage>
        <taxon>Bacteria</taxon>
        <taxon>Bacillati</taxon>
        <taxon>Actinomycetota</taxon>
        <taxon>Actinomycetes</taxon>
        <taxon>Mycobacteriales</taxon>
        <taxon>Corynebacteriaceae</taxon>
        <taxon>Corynebacterium</taxon>
    </lineage>
</organism>
<dbReference type="GO" id="GO:0004177">
    <property type="term" value="F:aminopeptidase activity"/>
    <property type="evidence" value="ECO:0007669"/>
    <property type="project" value="TreeGrafter"/>
</dbReference>
<evidence type="ECO:0000256" key="2">
    <source>
        <dbReference type="SAM" id="MobiDB-lite"/>
    </source>
</evidence>
<dbReference type="InterPro" id="IPR005321">
    <property type="entry name" value="Peptidase_S58_DmpA"/>
</dbReference>
<dbReference type="CDD" id="cd02252">
    <property type="entry name" value="nylC_like"/>
    <property type="match status" value="1"/>
</dbReference>
<dbReference type="EMBL" id="RXHJ01000008">
    <property type="protein sequence ID" value="RSZ63216.1"/>
    <property type="molecule type" value="Genomic_DNA"/>
</dbReference>
<evidence type="ECO:0000313" key="3">
    <source>
        <dbReference type="EMBL" id="RSZ63216.1"/>
    </source>
</evidence>
<dbReference type="PANTHER" id="PTHR36512">
    <property type="entry name" value="D-AMINOPEPTIDASE"/>
    <property type="match status" value="1"/>
</dbReference>
<feature type="region of interest" description="Disordered" evidence="2">
    <location>
        <begin position="1"/>
        <end position="28"/>
    </location>
</feature>
<comment type="caution">
    <text evidence="3">The sequence shown here is derived from an EMBL/GenBank/DDBJ whole genome shotgun (WGS) entry which is preliminary data.</text>
</comment>
<dbReference type="OrthoDB" id="9808347at2"/>
<dbReference type="Pfam" id="PF03576">
    <property type="entry name" value="Peptidase_S58"/>
    <property type="match status" value="1"/>
</dbReference>
<proteinExistence type="inferred from homology"/>
<dbReference type="InterPro" id="IPR016117">
    <property type="entry name" value="ArgJ-like_dom_sf"/>
</dbReference>
<dbReference type="AlphaFoldDB" id="A0A430HXT4"/>
<evidence type="ECO:0000256" key="1">
    <source>
        <dbReference type="ARBA" id="ARBA00007068"/>
    </source>
</evidence>
<accession>A0A430HXT4</accession>
<reference evidence="3 4" key="1">
    <citation type="submission" date="2018-12" db="EMBL/GenBank/DDBJ databases">
        <title>YIM 101343 draft genome.</title>
        <authorList>
            <person name="Chen X."/>
        </authorList>
    </citation>
    <scope>NUCLEOTIDE SEQUENCE [LARGE SCALE GENOMIC DNA]</scope>
    <source>
        <strain evidence="3 4">YIM 101343</strain>
    </source>
</reference>
<keyword evidence="4" id="KW-1185">Reference proteome</keyword>
<dbReference type="SUPFAM" id="SSF56266">
    <property type="entry name" value="DmpA/ArgJ-like"/>
    <property type="match status" value="1"/>
</dbReference>
<dbReference type="PANTHER" id="PTHR36512:SF3">
    <property type="entry name" value="BLR5678 PROTEIN"/>
    <property type="match status" value="1"/>
</dbReference>